<feature type="domain" description="WRKY" evidence="7">
    <location>
        <begin position="117"/>
        <end position="182"/>
    </location>
</feature>
<keyword evidence="2" id="KW-0805">Transcription regulation</keyword>
<dbReference type="EMBL" id="CM029051">
    <property type="protein sequence ID" value="KAG2561996.1"/>
    <property type="molecule type" value="Genomic_DNA"/>
</dbReference>
<dbReference type="Pfam" id="PF03106">
    <property type="entry name" value="WRKY"/>
    <property type="match status" value="1"/>
</dbReference>
<evidence type="ECO:0000256" key="5">
    <source>
        <dbReference type="ARBA" id="ARBA00023242"/>
    </source>
</evidence>
<dbReference type="GO" id="GO:0043565">
    <property type="term" value="F:sequence-specific DNA binding"/>
    <property type="evidence" value="ECO:0007669"/>
    <property type="project" value="InterPro"/>
</dbReference>
<protein>
    <recommendedName>
        <fullName evidence="7">WRKY domain-containing protein</fullName>
    </recommendedName>
</protein>
<feature type="compositionally biased region" description="Low complexity" evidence="6">
    <location>
        <begin position="68"/>
        <end position="90"/>
    </location>
</feature>
<evidence type="ECO:0000256" key="1">
    <source>
        <dbReference type="ARBA" id="ARBA00004123"/>
    </source>
</evidence>
<keyword evidence="3" id="KW-0238">DNA-binding</keyword>
<dbReference type="AlphaFoldDB" id="A0A8T0PSR7"/>
<evidence type="ECO:0000256" key="6">
    <source>
        <dbReference type="SAM" id="MobiDB-lite"/>
    </source>
</evidence>
<dbReference type="Proteomes" id="UP000823388">
    <property type="component" value="Chromosome 8K"/>
</dbReference>
<comment type="subcellular location">
    <subcellularLocation>
        <location evidence="1">Nucleus</location>
    </subcellularLocation>
</comment>
<comment type="caution">
    <text evidence="8">The sequence shown here is derived from an EMBL/GenBank/DDBJ whole genome shotgun (WGS) entry which is preliminary data.</text>
</comment>
<dbReference type="PANTHER" id="PTHR31221">
    <property type="entry name" value="WRKY TRANSCRIPTION FACTOR PROTEIN 1-RELATED"/>
    <property type="match status" value="1"/>
</dbReference>
<dbReference type="OrthoDB" id="1915472at2759"/>
<dbReference type="FunFam" id="2.20.25.80:FF:000003">
    <property type="entry name" value="WRKY transcription factor 57"/>
    <property type="match status" value="1"/>
</dbReference>
<feature type="region of interest" description="Disordered" evidence="6">
    <location>
        <begin position="14"/>
        <end position="111"/>
    </location>
</feature>
<proteinExistence type="predicted"/>
<sequence>MENYHMLFGAAAAATQPSSSTSNSYNFLAAGGTSGLQQRDHDRGQQQAGHSHSHSGGPLFLAAELSNSSKDAGGASPPAAGESSAGPAAAEADRAPAGKRKGEKKERRPRYAFQTRSQVDILDDGYRWRKYGQKAVKNNKFPRSYYRCTHQGCNVKKQVQRLSRDEAVVVTTYEGTHTHPIEKSNDNFEHILTQMQIYSGMGSNFSSSHNMFY</sequence>
<dbReference type="InterPro" id="IPR044810">
    <property type="entry name" value="WRKY_plant"/>
</dbReference>
<evidence type="ECO:0000256" key="2">
    <source>
        <dbReference type="ARBA" id="ARBA00023015"/>
    </source>
</evidence>
<accession>A0A8T0PSR7</accession>
<evidence type="ECO:0000256" key="3">
    <source>
        <dbReference type="ARBA" id="ARBA00023125"/>
    </source>
</evidence>
<reference evidence="8" key="1">
    <citation type="submission" date="2020-05" db="EMBL/GenBank/DDBJ databases">
        <title>WGS assembly of Panicum virgatum.</title>
        <authorList>
            <person name="Lovell J.T."/>
            <person name="Jenkins J."/>
            <person name="Shu S."/>
            <person name="Juenger T.E."/>
            <person name="Schmutz J."/>
        </authorList>
    </citation>
    <scope>NUCLEOTIDE SEQUENCE</scope>
    <source>
        <strain evidence="8">AP13</strain>
    </source>
</reference>
<dbReference type="Gene3D" id="2.20.25.80">
    <property type="entry name" value="WRKY domain"/>
    <property type="match status" value="1"/>
</dbReference>
<dbReference type="PANTHER" id="PTHR31221:SF83">
    <property type="entry name" value="WRKY TRANSCRIPTION FACTOR 75-RELATED"/>
    <property type="match status" value="1"/>
</dbReference>
<gene>
    <name evidence="8" type="ORF">PVAP13_8KG145400</name>
</gene>
<dbReference type="SMART" id="SM00774">
    <property type="entry name" value="WRKY"/>
    <property type="match status" value="1"/>
</dbReference>
<keyword evidence="9" id="KW-1185">Reference proteome</keyword>
<feature type="compositionally biased region" description="Low complexity" evidence="6">
    <location>
        <begin position="14"/>
        <end position="24"/>
    </location>
</feature>
<organism evidence="8 9">
    <name type="scientific">Panicum virgatum</name>
    <name type="common">Blackwell switchgrass</name>
    <dbReference type="NCBI Taxonomy" id="38727"/>
    <lineage>
        <taxon>Eukaryota</taxon>
        <taxon>Viridiplantae</taxon>
        <taxon>Streptophyta</taxon>
        <taxon>Embryophyta</taxon>
        <taxon>Tracheophyta</taxon>
        <taxon>Spermatophyta</taxon>
        <taxon>Magnoliopsida</taxon>
        <taxon>Liliopsida</taxon>
        <taxon>Poales</taxon>
        <taxon>Poaceae</taxon>
        <taxon>PACMAD clade</taxon>
        <taxon>Panicoideae</taxon>
        <taxon>Panicodae</taxon>
        <taxon>Paniceae</taxon>
        <taxon>Panicinae</taxon>
        <taxon>Panicum</taxon>
        <taxon>Panicum sect. Hiantes</taxon>
    </lineage>
</organism>
<evidence type="ECO:0000259" key="7">
    <source>
        <dbReference type="PROSITE" id="PS50811"/>
    </source>
</evidence>
<keyword evidence="5" id="KW-0539">Nucleus</keyword>
<dbReference type="GO" id="GO:0003700">
    <property type="term" value="F:DNA-binding transcription factor activity"/>
    <property type="evidence" value="ECO:0007669"/>
    <property type="project" value="InterPro"/>
</dbReference>
<dbReference type="GO" id="GO:0005634">
    <property type="term" value="C:nucleus"/>
    <property type="evidence" value="ECO:0007669"/>
    <property type="project" value="UniProtKB-SubCell"/>
</dbReference>
<evidence type="ECO:0000256" key="4">
    <source>
        <dbReference type="ARBA" id="ARBA00023163"/>
    </source>
</evidence>
<evidence type="ECO:0000313" key="9">
    <source>
        <dbReference type="Proteomes" id="UP000823388"/>
    </source>
</evidence>
<dbReference type="PROSITE" id="PS50811">
    <property type="entry name" value="WRKY"/>
    <property type="match status" value="1"/>
</dbReference>
<dbReference type="InterPro" id="IPR003657">
    <property type="entry name" value="WRKY_dom"/>
</dbReference>
<dbReference type="InterPro" id="IPR036576">
    <property type="entry name" value="WRKY_dom_sf"/>
</dbReference>
<evidence type="ECO:0000313" key="8">
    <source>
        <dbReference type="EMBL" id="KAG2561996.1"/>
    </source>
</evidence>
<feature type="compositionally biased region" description="Basic residues" evidence="6">
    <location>
        <begin position="97"/>
        <end position="110"/>
    </location>
</feature>
<dbReference type="SUPFAM" id="SSF118290">
    <property type="entry name" value="WRKY DNA-binding domain"/>
    <property type="match status" value="1"/>
</dbReference>
<name>A0A8T0PSR7_PANVG</name>
<keyword evidence="4" id="KW-0804">Transcription</keyword>